<dbReference type="Proteomes" id="UP001500908">
    <property type="component" value="Unassembled WGS sequence"/>
</dbReference>
<sequence>MVPLFNALVGAFMWRKCCFILRATPHASGETLDMYKVNVACQGSWKFGVGGWGTDPGASNRGGRMCGLTTRPLLVQAFMSQASL</sequence>
<evidence type="ECO:0000313" key="2">
    <source>
        <dbReference type="Proteomes" id="UP001500908"/>
    </source>
</evidence>
<gene>
    <name evidence="1" type="ORF">GCM10022402_33430</name>
</gene>
<proteinExistence type="predicted"/>
<comment type="caution">
    <text evidence="1">The sequence shown here is derived from an EMBL/GenBank/DDBJ whole genome shotgun (WGS) entry which is preliminary data.</text>
</comment>
<reference evidence="2" key="1">
    <citation type="journal article" date="2019" name="Int. J. Syst. Evol. Microbiol.">
        <title>The Global Catalogue of Microorganisms (GCM) 10K type strain sequencing project: providing services to taxonomists for standard genome sequencing and annotation.</title>
        <authorList>
            <consortium name="The Broad Institute Genomics Platform"/>
            <consortium name="The Broad Institute Genome Sequencing Center for Infectious Disease"/>
            <person name="Wu L."/>
            <person name="Ma J."/>
        </authorList>
    </citation>
    <scope>NUCLEOTIDE SEQUENCE [LARGE SCALE GENOMIC DNA]</scope>
    <source>
        <strain evidence="2">JCM 17137</strain>
    </source>
</reference>
<evidence type="ECO:0000313" key="1">
    <source>
        <dbReference type="EMBL" id="GAA3751676.1"/>
    </source>
</evidence>
<name>A0ABP7G4L6_9ACTN</name>
<protein>
    <recommendedName>
        <fullName evidence="3">Secreted protein</fullName>
    </recommendedName>
</protein>
<dbReference type="EMBL" id="BAABDD010000016">
    <property type="protein sequence ID" value="GAA3751676.1"/>
    <property type="molecule type" value="Genomic_DNA"/>
</dbReference>
<accession>A0ABP7G4L6</accession>
<evidence type="ECO:0008006" key="3">
    <source>
        <dbReference type="Google" id="ProtNLM"/>
    </source>
</evidence>
<organism evidence="1 2">
    <name type="scientific">Salinactinospora qingdaonensis</name>
    <dbReference type="NCBI Taxonomy" id="702744"/>
    <lineage>
        <taxon>Bacteria</taxon>
        <taxon>Bacillati</taxon>
        <taxon>Actinomycetota</taxon>
        <taxon>Actinomycetes</taxon>
        <taxon>Streptosporangiales</taxon>
        <taxon>Nocardiopsidaceae</taxon>
        <taxon>Salinactinospora</taxon>
    </lineage>
</organism>
<keyword evidence="2" id="KW-1185">Reference proteome</keyword>